<dbReference type="InterPro" id="IPR058977">
    <property type="entry name" value="RESC8_HEAT"/>
</dbReference>
<accession>A0A9W5T952</accession>
<keyword evidence="4" id="KW-1185">Reference proteome</keyword>
<dbReference type="EMBL" id="BLIY01000006">
    <property type="protein sequence ID" value="GFE53542.1"/>
    <property type="molecule type" value="Genomic_DNA"/>
</dbReference>
<feature type="domain" description="RNA-editing substrate-binding complex 8 protein HEAT repeats" evidence="2">
    <location>
        <begin position="438"/>
        <end position="786"/>
    </location>
</feature>
<protein>
    <submittedName>
        <fullName evidence="3">Kynurenine 3-monooxygenase and-related flavo monooxygenase family protein, putative</fullName>
    </submittedName>
</protein>
<feature type="region of interest" description="Disordered" evidence="1">
    <location>
        <begin position="203"/>
        <end position="222"/>
    </location>
</feature>
<evidence type="ECO:0000313" key="4">
    <source>
        <dbReference type="Proteomes" id="UP001057455"/>
    </source>
</evidence>
<name>A0A9W5T952_BABOV</name>
<dbReference type="OrthoDB" id="385235at2759"/>
<feature type="region of interest" description="Disordered" evidence="1">
    <location>
        <begin position="1008"/>
        <end position="1051"/>
    </location>
</feature>
<dbReference type="PANTHER" id="PTHR21228">
    <property type="entry name" value="FAST LEU-RICH DOMAIN-CONTAINING"/>
    <property type="match status" value="1"/>
</dbReference>
<dbReference type="GO" id="GO:0005759">
    <property type="term" value="C:mitochondrial matrix"/>
    <property type="evidence" value="ECO:0007669"/>
    <property type="project" value="TreeGrafter"/>
</dbReference>
<reference evidence="3" key="1">
    <citation type="submission" date="2019-12" db="EMBL/GenBank/DDBJ databases">
        <title>Genome sequence of Babesia ovis.</title>
        <authorList>
            <person name="Yamagishi J."/>
            <person name="Sevinc F."/>
            <person name="Xuan X."/>
        </authorList>
    </citation>
    <scope>NUCLEOTIDE SEQUENCE</scope>
    <source>
        <strain evidence="3">Selcuk</strain>
    </source>
</reference>
<dbReference type="Pfam" id="PF26172">
    <property type="entry name" value="RESC8"/>
    <property type="match status" value="1"/>
</dbReference>
<dbReference type="GO" id="GO:0000963">
    <property type="term" value="P:mitochondrial RNA processing"/>
    <property type="evidence" value="ECO:0007669"/>
    <property type="project" value="TreeGrafter"/>
</dbReference>
<dbReference type="Proteomes" id="UP001057455">
    <property type="component" value="Unassembled WGS sequence"/>
</dbReference>
<feature type="compositionally biased region" description="Polar residues" evidence="1">
    <location>
        <begin position="109"/>
        <end position="132"/>
    </location>
</feature>
<evidence type="ECO:0000313" key="3">
    <source>
        <dbReference type="EMBL" id="GFE53542.1"/>
    </source>
</evidence>
<feature type="compositionally biased region" description="Low complexity" evidence="1">
    <location>
        <begin position="1027"/>
        <end position="1051"/>
    </location>
</feature>
<evidence type="ECO:0000259" key="2">
    <source>
        <dbReference type="Pfam" id="PF26172"/>
    </source>
</evidence>
<organism evidence="3 4">
    <name type="scientific">Babesia ovis</name>
    <dbReference type="NCBI Taxonomy" id="5869"/>
    <lineage>
        <taxon>Eukaryota</taxon>
        <taxon>Sar</taxon>
        <taxon>Alveolata</taxon>
        <taxon>Apicomplexa</taxon>
        <taxon>Aconoidasida</taxon>
        <taxon>Piroplasmida</taxon>
        <taxon>Babesiidae</taxon>
        <taxon>Babesia</taxon>
    </lineage>
</organism>
<proteinExistence type="predicted"/>
<feature type="compositionally biased region" description="Basic and acidic residues" evidence="1">
    <location>
        <begin position="207"/>
        <end position="220"/>
    </location>
</feature>
<dbReference type="PANTHER" id="PTHR21228:SF40">
    <property type="entry name" value="LD45607P"/>
    <property type="match status" value="1"/>
</dbReference>
<evidence type="ECO:0000256" key="1">
    <source>
        <dbReference type="SAM" id="MobiDB-lite"/>
    </source>
</evidence>
<dbReference type="GO" id="GO:0035770">
    <property type="term" value="C:ribonucleoprotein granule"/>
    <property type="evidence" value="ECO:0007669"/>
    <property type="project" value="TreeGrafter"/>
</dbReference>
<comment type="caution">
    <text evidence="3">The sequence shown here is derived from an EMBL/GenBank/DDBJ whole genome shotgun (WGS) entry which is preliminary data.</text>
</comment>
<dbReference type="GO" id="GO:0003723">
    <property type="term" value="F:RNA binding"/>
    <property type="evidence" value="ECO:0007669"/>
    <property type="project" value="TreeGrafter"/>
</dbReference>
<gene>
    <name evidence="3" type="ORF">BaOVIS_009460</name>
</gene>
<sequence>MDVHNHLSLQRLGHQLYQICYFRHLRSGRPTRLHRYIAPPGDVDTHVSTAKQAVYGLNALRSIYHFCKSQRCHFSSSRRVNSVTISAQDAHDDFVANCNEDKFDENVQTHQVSITPSNRPRFSSKSRFSQGDISEGDMYSAKPVWQQLNELETKWNMHFRRKGRIESQRAISKAKKCIESLDAIESNQSRLVDLDTFREINSPQTQLHDDGNQHHPDHVDPGALGCDSQLSSHRNIPASLGDGHKNTMVHIAKSGKEGSRWMDKTTEHMPTGDFLVNDLHLQGDAYYEQVSLEGDRKCDTQISTEELQISPDEASMRDSISPSALMGRLLNDSERAVLQTILSSQPAGVIDAASPAAVIAAETRLEPETWLNMNPAHIVLQQAILKCRSSSQILLAIQDKIDQLNAVNASTALHRLARHTTSYSRYTLTAHETFGQLLMALERHLPDLDSQGLTNVLWSLVRLRVQPRWMEALLASIHQHAKDLTPSELASCLYAISKLTTKSATSVDLRDSLIGLAQERVSHFKRPLDITCIATALARLNVRNPVLFGQLSSAILASIQEFSLQQLCGVAWAYASLGFTDRALFARIRRVIEENASGTSMRDIVHLSWALSKLREADSELFLCTISPLVRSHISHLSCRDISTVAWAFVNAEIEDVDLFEDLAAALQHHVDDMSTHDIAAAVAAFSHLEDTHKPLFKKMRNRAQLLINEFTPLQLAKIARGFASVADDRFYSQLCRAIESKVHLMLPENVVEVLMGLTEAGKVPPNLLRKLLETVSSGAHKMYAEDCLLLLQMCVQLRTNVEDRAITTTLDRLSTALIEQIEKRVGRWRCYNLEHITLFFECLGSMAIGGSRGDSSVKVLSRHITACLNRLRTSKVSVADRNTVFAAFIRAASGLPPRKLALFTSELSKNAEFMTAMHHSVASLRSGDFLQQSGMTVVDAAYCLVKMGYLDDTVVSLCDDIVTLYPAEDGVHHIDQLSKAIWLLTETNMHLSWVRTKLSMCTVLPDPSDPSGFQDSNESSSRRSTETTPKQVTDTTTPRRSTTTTTPLRSTDPTHHLIPLMWSCVVLGEDKLLMEMVHRYIPLFDRLPQDMLSAQQIALHVLKCLPVIVDDSNASPGHNDVSVPPAGDQLNAHYGISPSIHTTLSEWLDYQRDDLYTTTPGSRKKRALELDYDSILSECLVAMKIPHKTVHTVSNIYRVSVAFPLENHLVDVLNFSDCFVPHGQIRSRALLRQRQLKLLGYGVASIQLGRIYSASRDGSTKQMIAETISGFCEGALDYLPPPT</sequence>
<feature type="region of interest" description="Disordered" evidence="1">
    <location>
        <begin position="109"/>
        <end position="133"/>
    </location>
</feature>
<dbReference type="InterPro" id="IPR050870">
    <property type="entry name" value="FAST_kinase"/>
</dbReference>
<dbReference type="GO" id="GO:0044528">
    <property type="term" value="P:regulation of mitochondrial mRNA stability"/>
    <property type="evidence" value="ECO:0007669"/>
    <property type="project" value="TreeGrafter"/>
</dbReference>